<gene>
    <name evidence="3" type="primary">capI</name>
    <name evidence="3" type="ORF">Lste_2811</name>
</gene>
<dbReference type="InterPro" id="IPR036291">
    <property type="entry name" value="NAD(P)-bd_dom_sf"/>
</dbReference>
<dbReference type="OrthoDB" id="9803010at2"/>
<dbReference type="EMBL" id="LNYY01000019">
    <property type="protein sequence ID" value="KTD69653.1"/>
    <property type="molecule type" value="Genomic_DNA"/>
</dbReference>
<dbReference type="PRINTS" id="PR01713">
    <property type="entry name" value="NUCEPIMERASE"/>
</dbReference>
<dbReference type="AlphaFoldDB" id="A0A0W0ZK95"/>
<dbReference type="CDD" id="cd05253">
    <property type="entry name" value="UDP_GE_SDE_e"/>
    <property type="match status" value="1"/>
</dbReference>
<dbReference type="Gene3D" id="3.40.50.720">
    <property type="entry name" value="NAD(P)-binding Rossmann-like Domain"/>
    <property type="match status" value="1"/>
</dbReference>
<feature type="domain" description="NAD-dependent epimerase/dehydratase" evidence="2">
    <location>
        <begin position="3"/>
        <end position="237"/>
    </location>
</feature>
<dbReference type="InterPro" id="IPR001509">
    <property type="entry name" value="Epimerase_deHydtase"/>
</dbReference>
<evidence type="ECO:0000259" key="2">
    <source>
        <dbReference type="Pfam" id="PF01370"/>
    </source>
</evidence>
<dbReference type="STRING" id="947033.Lste_2811"/>
<keyword evidence="1" id="KW-0520">NAD</keyword>
<proteinExistence type="predicted"/>
<dbReference type="PANTHER" id="PTHR43574">
    <property type="entry name" value="EPIMERASE-RELATED"/>
    <property type="match status" value="1"/>
</dbReference>
<comment type="caution">
    <text evidence="3">The sequence shown here is derived from an EMBL/GenBank/DDBJ whole genome shotgun (WGS) entry which is preliminary data.</text>
</comment>
<sequence length="347" mass="39055">MKVLVTGAAGFIGSHVAQRLCERGDEVIGIDNLNNYYDVNLKKARLQKLADFTQFKFIRLDLADRENIAQLFATHHFQRVIHLGAQAGVRYSLENPHAYVDSNLVGFVNILEGCRHHGIEHLTYASSSSVYGANETLPFSVHDNVDHPLSLYAATKKANELMAHSYSNLYQLPTTGLRFFTVYGPWGRPDMALFTFTKKILNDEPIDVFNFGNHRRDFTYIDDIVEGIMRVHDHVATANTLWSGATPDSGTSAAPWRIYNIGNSSPVVLSRYIDVLEQCLGKKAKKNLLPLQPGDVPDTYADVEDLKNDVGYCPSTTVEVGVKRFVDWYLDYYAVKRHQDVSQYVSS</sequence>
<dbReference type="SUPFAM" id="SSF51735">
    <property type="entry name" value="NAD(P)-binding Rossmann-fold domains"/>
    <property type="match status" value="1"/>
</dbReference>
<evidence type="ECO:0000313" key="4">
    <source>
        <dbReference type="Proteomes" id="UP000054926"/>
    </source>
</evidence>
<evidence type="ECO:0000313" key="3">
    <source>
        <dbReference type="EMBL" id="KTD69653.1"/>
    </source>
</evidence>
<organism evidence="3 4">
    <name type="scientific">Legionella steelei</name>
    <dbReference type="NCBI Taxonomy" id="947033"/>
    <lineage>
        <taxon>Bacteria</taxon>
        <taxon>Pseudomonadati</taxon>
        <taxon>Pseudomonadota</taxon>
        <taxon>Gammaproteobacteria</taxon>
        <taxon>Legionellales</taxon>
        <taxon>Legionellaceae</taxon>
        <taxon>Legionella</taxon>
    </lineage>
</organism>
<dbReference type="Proteomes" id="UP000054926">
    <property type="component" value="Unassembled WGS sequence"/>
</dbReference>
<evidence type="ECO:0000256" key="1">
    <source>
        <dbReference type="ARBA" id="ARBA00023027"/>
    </source>
</evidence>
<dbReference type="Pfam" id="PF01370">
    <property type="entry name" value="Epimerase"/>
    <property type="match status" value="1"/>
</dbReference>
<dbReference type="PATRIC" id="fig|947033.5.peg.2981"/>
<dbReference type="RefSeq" id="WP_058511577.1">
    <property type="nucleotide sequence ID" value="NZ_DAIOMV010000008.1"/>
</dbReference>
<name>A0A0W0ZK95_9GAMM</name>
<protein>
    <submittedName>
        <fullName evidence="3">Protein capI</fullName>
    </submittedName>
</protein>
<accession>A0A0W0ZK95</accession>
<reference evidence="3 4" key="1">
    <citation type="submission" date="2015-11" db="EMBL/GenBank/DDBJ databases">
        <title>Genomic analysis of 38 Legionella species identifies large and diverse effector repertoires.</title>
        <authorList>
            <person name="Burstein D."/>
            <person name="Amaro F."/>
            <person name="Zusman T."/>
            <person name="Lifshitz Z."/>
            <person name="Cohen O."/>
            <person name="Gilbert J.A."/>
            <person name="Pupko T."/>
            <person name="Shuman H.A."/>
            <person name="Segal G."/>
        </authorList>
    </citation>
    <scope>NUCLEOTIDE SEQUENCE [LARGE SCALE GENOMIC DNA]</scope>
    <source>
        <strain evidence="3 4">IMVS3376</strain>
    </source>
</reference>
<keyword evidence="4" id="KW-1185">Reference proteome</keyword>